<sequence length="91" mass="10459">MFVFERGECFFSHALFIHNMLVYFSGTEQDLANNHVIAVLLMSIESLDRRQVNTLLLLSVSNAVDVEIEGKKLKASETHLYYTQCGRYKIT</sequence>
<dbReference type="EMBL" id="PYOU01000003">
    <property type="protein sequence ID" value="PSX11682.1"/>
    <property type="molecule type" value="Genomic_DNA"/>
</dbReference>
<proteinExistence type="predicted"/>
<name>A0ABX5H800_PHOAN</name>
<reference evidence="1 2" key="1">
    <citation type="submission" date="2018-01" db="EMBL/GenBank/DDBJ databases">
        <title>Whole genome sequencing of Histamine producing bacteria.</title>
        <authorList>
            <person name="Butler K."/>
        </authorList>
    </citation>
    <scope>NUCLEOTIDE SEQUENCE [LARGE SCALE GENOMIC DNA]</scope>
    <source>
        <strain evidence="1 2">A6-1</strain>
    </source>
</reference>
<comment type="caution">
    <text evidence="1">The sequence shown here is derived from an EMBL/GenBank/DDBJ whole genome shotgun (WGS) entry which is preliminary data.</text>
</comment>
<evidence type="ECO:0000313" key="1">
    <source>
        <dbReference type="EMBL" id="PSX11682.1"/>
    </source>
</evidence>
<organism evidence="1 2">
    <name type="scientific">Photobacterium angustum</name>
    <dbReference type="NCBI Taxonomy" id="661"/>
    <lineage>
        <taxon>Bacteria</taxon>
        <taxon>Pseudomonadati</taxon>
        <taxon>Pseudomonadota</taxon>
        <taxon>Gammaproteobacteria</taxon>
        <taxon>Vibrionales</taxon>
        <taxon>Vibrionaceae</taxon>
        <taxon>Photobacterium</taxon>
    </lineage>
</organism>
<keyword evidence="2" id="KW-1185">Reference proteome</keyword>
<protein>
    <submittedName>
        <fullName evidence="1">Uncharacterized protein</fullName>
    </submittedName>
</protein>
<gene>
    <name evidence="1" type="ORF">C0W27_04735</name>
</gene>
<evidence type="ECO:0000313" key="2">
    <source>
        <dbReference type="Proteomes" id="UP000240989"/>
    </source>
</evidence>
<accession>A0ABX5H800</accession>
<dbReference type="Proteomes" id="UP000240989">
    <property type="component" value="Unassembled WGS sequence"/>
</dbReference>